<dbReference type="RefSeq" id="WP_143783636.1">
    <property type="nucleotide sequence ID" value="NZ_CP041616.1"/>
</dbReference>
<keyword evidence="2" id="KW-1185">Reference proteome</keyword>
<dbReference type="OrthoDB" id="3726412at2"/>
<dbReference type="KEGG" id="orz:FNH13_12025"/>
<organism evidence="1 2">
    <name type="scientific">Ornithinimicrobium ciconiae</name>
    <dbReference type="NCBI Taxonomy" id="2594265"/>
    <lineage>
        <taxon>Bacteria</taxon>
        <taxon>Bacillati</taxon>
        <taxon>Actinomycetota</taxon>
        <taxon>Actinomycetes</taxon>
        <taxon>Micrococcales</taxon>
        <taxon>Ornithinimicrobiaceae</taxon>
        <taxon>Ornithinimicrobium</taxon>
    </lineage>
</organism>
<dbReference type="Proteomes" id="UP000315395">
    <property type="component" value="Chromosome"/>
</dbReference>
<name>A0A516GBQ5_9MICO</name>
<dbReference type="EMBL" id="CP041616">
    <property type="protein sequence ID" value="QDO88959.1"/>
    <property type="molecule type" value="Genomic_DNA"/>
</dbReference>
<accession>A0A516GBQ5</accession>
<gene>
    <name evidence="1" type="ORF">FNH13_12025</name>
</gene>
<dbReference type="AlphaFoldDB" id="A0A516GBQ5"/>
<reference evidence="1 2" key="1">
    <citation type="submission" date="2019-07" db="EMBL/GenBank/DDBJ databases">
        <title>complete genome sequencing of Ornithinimicrobium sp. H23M54.</title>
        <authorList>
            <person name="Bae J.-W."/>
            <person name="Lee S.-Y."/>
        </authorList>
    </citation>
    <scope>NUCLEOTIDE SEQUENCE [LARGE SCALE GENOMIC DNA]</scope>
    <source>
        <strain evidence="1 2">H23M54</strain>
    </source>
</reference>
<evidence type="ECO:0000313" key="1">
    <source>
        <dbReference type="EMBL" id="QDO88959.1"/>
    </source>
</evidence>
<protein>
    <submittedName>
        <fullName evidence="1">Uncharacterized protein</fullName>
    </submittedName>
</protein>
<evidence type="ECO:0000313" key="2">
    <source>
        <dbReference type="Proteomes" id="UP000315395"/>
    </source>
</evidence>
<proteinExistence type="predicted"/>
<sequence length="183" mass="20714">MDAVLEDALKSVQPSSATGLEQRKSDYWQTLGTAGDPPAVNTVRTVSMDEVDQVTRECMESKGFPSTVDRYGQVAIPFQAEQEEAMNLASYECFAMYPLDEKYFEPFTLEQLRMLYDWNVKEVSACLHEEGLTPSPAPTFESFVERYARTGVEYWTAYEGVDVGLVKCEWEPPDEELYGGNSR</sequence>